<protein>
    <recommendedName>
        <fullName evidence="4 5">Kynureninase</fullName>
        <ecNumber evidence="4 5">3.7.1.3</ecNumber>
    </recommendedName>
    <alternativeName>
        <fullName evidence="4">L-kynurenine hydrolase</fullName>
    </alternativeName>
</protein>
<dbReference type="OrthoDB" id="9812626at2"/>
<dbReference type="EC" id="3.7.1.3" evidence="4 5"/>
<dbReference type="InterPro" id="IPR015424">
    <property type="entry name" value="PyrdxlP-dep_Trfase"/>
</dbReference>
<feature type="binding site" evidence="4">
    <location>
        <position position="244"/>
    </location>
    <ligand>
        <name>pyridoxal 5'-phosphate</name>
        <dbReference type="ChEBI" id="CHEBI:597326"/>
    </ligand>
</feature>
<dbReference type="InterPro" id="IPR015422">
    <property type="entry name" value="PyrdxlP-dep_Trfase_small"/>
</dbReference>
<feature type="binding site" evidence="4">
    <location>
        <position position="219"/>
    </location>
    <ligand>
        <name>pyridoxal 5'-phosphate</name>
        <dbReference type="ChEBI" id="CHEBI:597326"/>
    </ligand>
</feature>
<evidence type="ECO:0000256" key="4">
    <source>
        <dbReference type="HAMAP-Rule" id="MF_01970"/>
    </source>
</evidence>
<dbReference type="InterPro" id="IPR015421">
    <property type="entry name" value="PyrdxlP-dep_Trfase_major"/>
</dbReference>
<dbReference type="Pfam" id="PF22580">
    <property type="entry name" value="KYNU_C"/>
    <property type="match status" value="1"/>
</dbReference>
<keyword evidence="3 4" id="KW-0663">Pyridoxal phosphate</keyword>
<dbReference type="PANTHER" id="PTHR14084:SF0">
    <property type="entry name" value="KYNURENINASE"/>
    <property type="match status" value="1"/>
</dbReference>
<dbReference type="GO" id="GO:0009435">
    <property type="term" value="P:NAD+ biosynthetic process"/>
    <property type="evidence" value="ECO:0007669"/>
    <property type="project" value="UniProtKB-UniRule"/>
</dbReference>
<organism evidence="7 8">
    <name type="scientific">Roseivirga seohaensis subsp. aquiponti</name>
    <dbReference type="NCBI Taxonomy" id="1566026"/>
    <lineage>
        <taxon>Bacteria</taxon>
        <taxon>Pseudomonadati</taxon>
        <taxon>Bacteroidota</taxon>
        <taxon>Cytophagia</taxon>
        <taxon>Cytophagales</taxon>
        <taxon>Roseivirgaceae</taxon>
        <taxon>Roseivirga</taxon>
    </lineage>
</organism>
<dbReference type="HAMAP" id="MF_01970">
    <property type="entry name" value="Kynureninase"/>
    <property type="match status" value="1"/>
</dbReference>
<dbReference type="PATRIC" id="fig|1566026.4.peg.1713"/>
<comment type="cofactor">
    <cofactor evidence="4 6">
        <name>pyridoxal 5'-phosphate</name>
        <dbReference type="ChEBI" id="CHEBI:597326"/>
    </cofactor>
</comment>
<dbReference type="GO" id="GO:0030429">
    <property type="term" value="F:kynureninase activity"/>
    <property type="evidence" value="ECO:0007669"/>
    <property type="project" value="UniProtKB-UniRule"/>
</dbReference>
<dbReference type="NCBIfam" id="TIGR01814">
    <property type="entry name" value="kynureninase"/>
    <property type="match status" value="1"/>
</dbReference>
<accession>A0A0L8AGW6</accession>
<dbReference type="GO" id="GO:0097053">
    <property type="term" value="P:L-kynurenine catabolic process"/>
    <property type="evidence" value="ECO:0007669"/>
    <property type="project" value="UniProtKB-UniRule"/>
</dbReference>
<evidence type="ECO:0000256" key="2">
    <source>
        <dbReference type="ARBA" id="ARBA00022801"/>
    </source>
</evidence>
<feature type="binding site" evidence="4">
    <location>
        <position position="303"/>
    </location>
    <ligand>
        <name>pyridoxal 5'-phosphate</name>
        <dbReference type="ChEBI" id="CHEBI:597326"/>
    </ligand>
</feature>
<dbReference type="AlphaFoldDB" id="A0A0L8AGW6"/>
<dbReference type="GO" id="GO:0019441">
    <property type="term" value="P:L-tryptophan catabolic process to kynurenine"/>
    <property type="evidence" value="ECO:0007669"/>
    <property type="project" value="TreeGrafter"/>
</dbReference>
<comment type="catalytic activity">
    <reaction evidence="4 6">
        <text>L-kynurenine + H2O = anthranilate + L-alanine + H(+)</text>
        <dbReference type="Rhea" id="RHEA:16813"/>
        <dbReference type="ChEBI" id="CHEBI:15377"/>
        <dbReference type="ChEBI" id="CHEBI:15378"/>
        <dbReference type="ChEBI" id="CHEBI:16567"/>
        <dbReference type="ChEBI" id="CHEBI:57959"/>
        <dbReference type="ChEBI" id="CHEBI:57972"/>
        <dbReference type="EC" id="3.7.1.3"/>
    </reaction>
</comment>
<keyword evidence="1 4" id="KW-0662">Pyridine nucleotide biosynthesis</keyword>
<gene>
    <name evidence="4" type="primary">kynU</name>
    <name evidence="7" type="ORF">OB69_16405</name>
</gene>
<comment type="caution">
    <text evidence="4">Lacks conserved residue(s) required for the propagation of feature annotation.</text>
</comment>
<feature type="binding site" evidence="4">
    <location>
        <position position="222"/>
    </location>
    <ligand>
        <name>pyridoxal 5'-phosphate</name>
        <dbReference type="ChEBI" id="CHEBI:597326"/>
    </ligand>
</feature>
<comment type="pathway">
    <text evidence="4 6">Amino-acid degradation; L-kynurenine degradation; L-alanine and anthranilate from L-kynurenine: step 1/1.</text>
</comment>
<reference evidence="8" key="1">
    <citation type="submission" date="2014-11" db="EMBL/GenBank/DDBJ databases">
        <title>Genome sequencing of Roseivirga sp. D-25.</title>
        <authorList>
            <person name="Selvaratnam C."/>
            <person name="Thevarajoo S."/>
            <person name="Goh K.M."/>
            <person name="Eee R."/>
            <person name="Chan K.-G."/>
            <person name="Chong C.S."/>
        </authorList>
    </citation>
    <scope>NUCLEOTIDE SEQUENCE [LARGE SCALE GENOMIC DNA]</scope>
    <source>
        <strain evidence="8">D-25</strain>
    </source>
</reference>
<feature type="binding site" evidence="4">
    <location>
        <begin position="134"/>
        <end position="137"/>
    </location>
    <ligand>
        <name>pyridoxal 5'-phosphate</name>
        <dbReference type="ChEBI" id="CHEBI:597326"/>
    </ligand>
</feature>
<dbReference type="GO" id="GO:0019805">
    <property type="term" value="P:quinolinate biosynthetic process"/>
    <property type="evidence" value="ECO:0007669"/>
    <property type="project" value="UniProtKB-UniRule"/>
</dbReference>
<dbReference type="GO" id="GO:0043420">
    <property type="term" value="P:anthranilate metabolic process"/>
    <property type="evidence" value="ECO:0007669"/>
    <property type="project" value="TreeGrafter"/>
</dbReference>
<feature type="modified residue" description="N6-(pyridoxal phosphate)lysine" evidence="4">
    <location>
        <position position="245"/>
    </location>
</feature>
<comment type="pathway">
    <text evidence="4 6">Cofactor biosynthesis; NAD(+) biosynthesis; quinolinate from L-kynurenine: step 2/3.</text>
</comment>
<feature type="binding site" evidence="4">
    <location>
        <position position="107"/>
    </location>
    <ligand>
        <name>pyridoxal 5'-phosphate</name>
        <dbReference type="ChEBI" id="CHEBI:597326"/>
    </ligand>
</feature>
<dbReference type="GO" id="GO:0030170">
    <property type="term" value="F:pyridoxal phosphate binding"/>
    <property type="evidence" value="ECO:0007669"/>
    <property type="project" value="UniProtKB-UniRule"/>
</dbReference>
<comment type="subunit">
    <text evidence="4 6">Homodimer.</text>
</comment>
<dbReference type="UniPathway" id="UPA00253">
    <property type="reaction ID" value="UER00329"/>
</dbReference>
<keyword evidence="8" id="KW-1185">Reference proteome</keyword>
<dbReference type="UniPathway" id="UPA00334">
    <property type="reaction ID" value="UER00455"/>
</dbReference>
<dbReference type="Proteomes" id="UP000036908">
    <property type="component" value="Unassembled WGS sequence"/>
</dbReference>
<comment type="catalytic activity">
    <reaction evidence="6">
        <text>3-hydroxy-L-kynurenine + H2O = 3-hydroxyanthranilate + L-alanine + H(+)</text>
        <dbReference type="Rhea" id="RHEA:25143"/>
        <dbReference type="ChEBI" id="CHEBI:15377"/>
        <dbReference type="ChEBI" id="CHEBI:15378"/>
        <dbReference type="ChEBI" id="CHEBI:36559"/>
        <dbReference type="ChEBI" id="CHEBI:57972"/>
        <dbReference type="ChEBI" id="CHEBI:58125"/>
        <dbReference type="EC" id="3.7.1.3"/>
    </reaction>
</comment>
<evidence type="ECO:0000256" key="6">
    <source>
        <dbReference type="PIRNR" id="PIRNR038800"/>
    </source>
</evidence>
<dbReference type="Gene3D" id="3.90.1150.10">
    <property type="entry name" value="Aspartate Aminotransferase, domain 1"/>
    <property type="match status" value="1"/>
</dbReference>
<feature type="binding site" evidence="4">
    <location>
        <position position="275"/>
    </location>
    <ligand>
        <name>pyridoxal 5'-phosphate</name>
        <dbReference type="ChEBI" id="CHEBI:597326"/>
    </ligand>
</feature>
<evidence type="ECO:0000256" key="1">
    <source>
        <dbReference type="ARBA" id="ARBA00022642"/>
    </source>
</evidence>
<dbReference type="GO" id="GO:0005737">
    <property type="term" value="C:cytoplasm"/>
    <property type="evidence" value="ECO:0007669"/>
    <property type="project" value="UniProtKB-UniRule"/>
</dbReference>
<dbReference type="PANTHER" id="PTHR14084">
    <property type="entry name" value="KYNURENINASE"/>
    <property type="match status" value="1"/>
</dbReference>
<evidence type="ECO:0000313" key="8">
    <source>
        <dbReference type="Proteomes" id="UP000036908"/>
    </source>
</evidence>
<evidence type="ECO:0000256" key="3">
    <source>
        <dbReference type="ARBA" id="ARBA00022898"/>
    </source>
</evidence>
<name>A0A0L8AGW6_9BACT</name>
<sequence>MNFENTLAYAQYLDKNDPLRDYRNRFHIPKVNGKDSYYFTGNSLGLQPKTARTYIEEEMKGWETLGVEGHFASSKRPWMEYHKFSKDALARIVGAKPIEVVSMNNLSVNLHLLMVSFFKPTKTRYKIICEAGAFPSDQYMFETQLKFHGLNPDEALIELKPRMGEHTLRGEDILSKIAEVGDELALVLIGGIQYYTGQLFDMKAITEAGQKVGAKVGFDLAHAFGNVPLQLHDWNVDFATWCSYKYLNSGPGNVSGIFIHERYANDSSLDRFAGWWGHDEKERFKMKKGFQPMPGADGWQLSNVNVISTASHLAALELFDEVGIEKLRKKSLKLTGYLEFLIKDIAGDSGIFEIITPSDPEQRGCQLSIFFHKDGRRLFDALAAAGVIADWREPNVIRIAPVPLYNRFEDVYQFAHILKKNL</sequence>
<proteinExistence type="inferred from homology"/>
<dbReference type="Gene3D" id="3.40.640.10">
    <property type="entry name" value="Type I PLP-dependent aspartate aminotransferase-like (Major domain)"/>
    <property type="match status" value="1"/>
</dbReference>
<dbReference type="InterPro" id="IPR010111">
    <property type="entry name" value="Kynureninase"/>
</dbReference>
<comment type="caution">
    <text evidence="7">The sequence shown here is derived from an EMBL/GenBank/DDBJ whole genome shotgun (WGS) entry which is preliminary data.</text>
</comment>
<keyword evidence="2 4" id="KW-0378">Hydrolase</keyword>
<dbReference type="PIRSF" id="PIRSF038800">
    <property type="entry name" value="KYNU"/>
    <property type="match status" value="1"/>
</dbReference>
<comment type="function">
    <text evidence="4 6">Catalyzes the cleavage of L-kynurenine (L-Kyn) and L-3-hydroxykynurenine (L-3OHKyn) into anthranilic acid (AA) and 3-hydroxyanthranilic acid (3-OHAA), respectively.</text>
</comment>
<evidence type="ECO:0000256" key="5">
    <source>
        <dbReference type="NCBIfam" id="TIGR01814"/>
    </source>
</evidence>
<dbReference type="RefSeq" id="WP_053224838.1">
    <property type="nucleotide sequence ID" value="NZ_JSVA01000020.1"/>
</dbReference>
<feature type="binding site" evidence="4">
    <location>
        <position position="106"/>
    </location>
    <ligand>
        <name>pyridoxal 5'-phosphate</name>
        <dbReference type="ChEBI" id="CHEBI:597326"/>
    </ligand>
</feature>
<dbReference type="EMBL" id="JSVA01000020">
    <property type="protein sequence ID" value="KOF01623.1"/>
    <property type="molecule type" value="Genomic_DNA"/>
</dbReference>
<evidence type="ECO:0000313" key="7">
    <source>
        <dbReference type="EMBL" id="KOF01623.1"/>
    </source>
</evidence>
<comment type="similarity">
    <text evidence="4 6">Belongs to the kynureninase family.</text>
</comment>
<dbReference type="SUPFAM" id="SSF53383">
    <property type="entry name" value="PLP-dependent transferases"/>
    <property type="match status" value="1"/>
</dbReference>
<dbReference type="FunFam" id="3.40.640.10:FF:000031">
    <property type="entry name" value="Kynureninase"/>
    <property type="match status" value="1"/>
</dbReference>